<feature type="transmembrane region" description="Helical" evidence="1">
    <location>
        <begin position="158"/>
        <end position="175"/>
    </location>
</feature>
<gene>
    <name evidence="3" type="ORF">ENKNEFLB_04315</name>
</gene>
<dbReference type="EMBL" id="CP075371">
    <property type="protein sequence ID" value="QVT81896.1"/>
    <property type="molecule type" value="Genomic_DNA"/>
</dbReference>
<feature type="transmembrane region" description="Helical" evidence="1">
    <location>
        <begin position="94"/>
        <end position="112"/>
    </location>
</feature>
<dbReference type="InterPro" id="IPR006976">
    <property type="entry name" value="VanZ-like"/>
</dbReference>
<evidence type="ECO:0000256" key="1">
    <source>
        <dbReference type="SAM" id="Phobius"/>
    </source>
</evidence>
<proteinExistence type="predicted"/>
<evidence type="ECO:0000313" key="3">
    <source>
        <dbReference type="EMBL" id="QVT81896.1"/>
    </source>
</evidence>
<evidence type="ECO:0000259" key="2">
    <source>
        <dbReference type="Pfam" id="PF04892"/>
    </source>
</evidence>
<evidence type="ECO:0000313" key="4">
    <source>
        <dbReference type="Proteomes" id="UP000679307"/>
    </source>
</evidence>
<feature type="transmembrane region" description="Helical" evidence="1">
    <location>
        <begin position="35"/>
        <end position="55"/>
    </location>
</feature>
<accession>A0ABX8ENE6</accession>
<feature type="transmembrane region" description="Helical" evidence="1">
    <location>
        <begin position="6"/>
        <end position="28"/>
    </location>
</feature>
<sequence>MFPVGGYDVMVLGALVAGAVLGLVGWLLAKRLGVAGWAAAAFVWTVVVIALVTLIPADADPGVVLAEDRLPGCSFDIGGPAPDGFWIFSGGQRLLNTVAFVPSGAFLVLAAARWRSAWLTVPAGLVGLAAYSVAIEAVQLELARIDRACDATDVIDNVTGAAVGVGIGLLLALVLRPWRDRHERHGRAPVGRGAGAGED</sequence>
<keyword evidence="1" id="KW-0472">Membrane</keyword>
<name>A0ABX8ENE6_9ACTN</name>
<feature type="transmembrane region" description="Helical" evidence="1">
    <location>
        <begin position="119"/>
        <end position="138"/>
    </location>
</feature>
<keyword evidence="1" id="KW-0812">Transmembrane</keyword>
<keyword evidence="1" id="KW-1133">Transmembrane helix</keyword>
<protein>
    <recommendedName>
        <fullName evidence="2">VanZ-like domain-containing protein</fullName>
    </recommendedName>
</protein>
<feature type="domain" description="VanZ-like" evidence="2">
    <location>
        <begin position="91"/>
        <end position="170"/>
    </location>
</feature>
<keyword evidence="4" id="KW-1185">Reference proteome</keyword>
<reference evidence="3 4" key="1">
    <citation type="submission" date="2021-05" db="EMBL/GenBank/DDBJ databases">
        <title>Complete genome of Nocardioides aquaticus KCTC 9944T isolated from meromictic and hypersaline Ekho Lake, Antarctica.</title>
        <authorList>
            <person name="Hwang K."/>
            <person name="Kim K.M."/>
            <person name="Choe H."/>
        </authorList>
    </citation>
    <scope>NUCLEOTIDE SEQUENCE [LARGE SCALE GENOMIC DNA]</scope>
    <source>
        <strain evidence="3 4">KCTC 9944</strain>
    </source>
</reference>
<organism evidence="3 4">
    <name type="scientific">Nocardioides aquaticus</name>
    <dbReference type="NCBI Taxonomy" id="160826"/>
    <lineage>
        <taxon>Bacteria</taxon>
        <taxon>Bacillati</taxon>
        <taxon>Actinomycetota</taxon>
        <taxon>Actinomycetes</taxon>
        <taxon>Propionibacteriales</taxon>
        <taxon>Nocardioidaceae</taxon>
        <taxon>Nocardioides</taxon>
    </lineage>
</organism>
<dbReference type="Pfam" id="PF04892">
    <property type="entry name" value="VanZ"/>
    <property type="match status" value="1"/>
</dbReference>
<dbReference type="RefSeq" id="WP_214057196.1">
    <property type="nucleotide sequence ID" value="NZ_BAAAHS010000056.1"/>
</dbReference>
<dbReference type="Proteomes" id="UP000679307">
    <property type="component" value="Chromosome"/>
</dbReference>